<dbReference type="PANTHER" id="PTHR30344">
    <property type="entry name" value="6-PHOSPHOGLUCONOLACTONASE-RELATED"/>
    <property type="match status" value="1"/>
</dbReference>
<dbReference type="Pfam" id="PF10282">
    <property type="entry name" value="Lactonase"/>
    <property type="match status" value="1"/>
</dbReference>
<dbReference type="PANTHER" id="PTHR30344:SF1">
    <property type="entry name" value="6-PHOSPHOGLUCONOLACTONASE"/>
    <property type="match status" value="1"/>
</dbReference>
<dbReference type="GO" id="GO:0017057">
    <property type="term" value="F:6-phosphogluconolactonase activity"/>
    <property type="evidence" value="ECO:0007669"/>
    <property type="project" value="TreeGrafter"/>
</dbReference>
<dbReference type="OrthoDB" id="9972196at2759"/>
<sequence>MTAGIRTLALAGALFSSSAWSAKLIASHFSGNLYSLTLSDSGELTVDSETSSGNFWPAWLDLDTESRTLYVPDESDWAPPNGLVTFTVGEDGSLTRGDEGQTVTQGGEVHSTLYGGQDGKGFIAFAHYGSSKVTTFQLPLTSNSQVLQTFDFSSIPTGPHDRQDASHPHGVHLDPSGGYILAPDLGGDVVHIFAIDQETGSLTECDAAATQPGDGPRHAAYWAGSDGGDAELVFTVNELANTVTAWDVSYPEEGGGCLSLSPLQTLSTLPEGVDPPEGSKAAEIRVRDNFVYVSNRYDRSFGDEQDSLATFEIVLPTNGTLELVFVELTNSESYFPRTFQINAEGNLVAVGGQTSSNVVILERNMETGRLGDVVAQVQVGEVGTPLEEDGLSAVIWVE</sequence>
<evidence type="ECO:0000256" key="1">
    <source>
        <dbReference type="ARBA" id="ARBA00005564"/>
    </source>
</evidence>
<reference evidence="4" key="1">
    <citation type="journal article" date="2014" name="Genome Announc.">
        <title>Genome sequence and annotation of Acremonium chrysogenum, producer of the beta-lactam antibiotic cephalosporin C.</title>
        <authorList>
            <person name="Terfehr D."/>
            <person name="Dahlmann T.A."/>
            <person name="Specht T."/>
            <person name="Zadra I."/>
            <person name="Kuernsteiner H."/>
            <person name="Kueck U."/>
        </authorList>
    </citation>
    <scope>NUCLEOTIDE SEQUENCE [LARGE SCALE GENOMIC DNA]</scope>
    <source>
        <strain evidence="4">ATCC 11550 / CBS 779.69 / DSM 880 / IAM 14645 / JCM 23072 / IMI 49137</strain>
    </source>
</reference>
<comment type="similarity">
    <text evidence="1">Belongs to the cycloisomerase 2 family.</text>
</comment>
<dbReference type="Gene3D" id="2.130.10.10">
    <property type="entry name" value="YVTN repeat-like/Quinoprotein amine dehydrogenase"/>
    <property type="match status" value="1"/>
</dbReference>
<dbReference type="Proteomes" id="UP000029964">
    <property type="component" value="Unassembled WGS sequence"/>
</dbReference>
<keyword evidence="2" id="KW-0732">Signal</keyword>
<dbReference type="InterPro" id="IPR011048">
    <property type="entry name" value="Haem_d1_sf"/>
</dbReference>
<gene>
    <name evidence="3" type="ORF">ACRE_087590</name>
</gene>
<dbReference type="InterPro" id="IPR015943">
    <property type="entry name" value="WD40/YVTN_repeat-like_dom_sf"/>
</dbReference>
<proteinExistence type="inferred from homology"/>
<dbReference type="InterPro" id="IPR050282">
    <property type="entry name" value="Cycloisomerase_2"/>
</dbReference>
<evidence type="ECO:0000313" key="3">
    <source>
        <dbReference type="EMBL" id="KFH40544.1"/>
    </source>
</evidence>
<organism evidence="3 4">
    <name type="scientific">Hapsidospora chrysogenum (strain ATCC 11550 / CBS 779.69 / DSM 880 / IAM 14645 / JCM 23072 / IMI 49137)</name>
    <name type="common">Acremonium chrysogenum</name>
    <dbReference type="NCBI Taxonomy" id="857340"/>
    <lineage>
        <taxon>Eukaryota</taxon>
        <taxon>Fungi</taxon>
        <taxon>Dikarya</taxon>
        <taxon>Ascomycota</taxon>
        <taxon>Pezizomycotina</taxon>
        <taxon>Sordariomycetes</taxon>
        <taxon>Hypocreomycetidae</taxon>
        <taxon>Hypocreales</taxon>
        <taxon>Bionectriaceae</taxon>
        <taxon>Hapsidospora</taxon>
    </lineage>
</organism>
<dbReference type="HOGENOM" id="CLU_038716_0_0_1"/>
<dbReference type="EMBL" id="JPKY01000190">
    <property type="protein sequence ID" value="KFH40544.1"/>
    <property type="molecule type" value="Genomic_DNA"/>
</dbReference>
<evidence type="ECO:0000256" key="2">
    <source>
        <dbReference type="SAM" id="SignalP"/>
    </source>
</evidence>
<dbReference type="InterPro" id="IPR019405">
    <property type="entry name" value="Lactonase_7-beta_prop"/>
</dbReference>
<feature type="signal peptide" evidence="2">
    <location>
        <begin position="1"/>
        <end position="21"/>
    </location>
</feature>
<protein>
    <submittedName>
        <fullName evidence="3">6-phosphogluconolactonase-like protein</fullName>
    </submittedName>
</protein>
<name>A0A086STW2_HAPC1</name>
<dbReference type="STRING" id="857340.A0A086STW2"/>
<dbReference type="SUPFAM" id="SSF51004">
    <property type="entry name" value="C-terminal (heme d1) domain of cytochrome cd1-nitrite reductase"/>
    <property type="match status" value="1"/>
</dbReference>
<dbReference type="AlphaFoldDB" id="A0A086STW2"/>
<feature type="chain" id="PRO_5001815073" evidence="2">
    <location>
        <begin position="22"/>
        <end position="398"/>
    </location>
</feature>
<accession>A0A086STW2</accession>
<evidence type="ECO:0000313" key="4">
    <source>
        <dbReference type="Proteomes" id="UP000029964"/>
    </source>
</evidence>
<comment type="caution">
    <text evidence="3">The sequence shown here is derived from an EMBL/GenBank/DDBJ whole genome shotgun (WGS) entry which is preliminary data.</text>
</comment>
<keyword evidence="4" id="KW-1185">Reference proteome</keyword>